<keyword evidence="7 10" id="KW-0175">Coiled coil</keyword>
<evidence type="ECO:0000259" key="12">
    <source>
        <dbReference type="Pfam" id="PF03908"/>
    </source>
</evidence>
<comment type="subcellular location">
    <subcellularLocation>
        <location evidence="1">Endoplasmic reticulum membrane</location>
        <topology evidence="1">Single-pass type IV membrane protein</topology>
    </subcellularLocation>
</comment>
<evidence type="ECO:0000256" key="8">
    <source>
        <dbReference type="ARBA" id="ARBA00023136"/>
    </source>
</evidence>
<proteinExistence type="inferred from homology"/>
<dbReference type="PANTHER" id="PTHR12825">
    <property type="entry name" value="BNIP1-RELATED"/>
    <property type="match status" value="1"/>
</dbReference>
<dbReference type="GO" id="GO:0005484">
    <property type="term" value="F:SNAP receptor activity"/>
    <property type="evidence" value="ECO:0007669"/>
    <property type="project" value="InterPro"/>
</dbReference>
<dbReference type="OrthoDB" id="46868at2759"/>
<protein>
    <recommendedName>
        <fullName evidence="12">Sec20 C-terminal domain-containing protein</fullName>
    </recommendedName>
</protein>
<gene>
    <name evidence="14" type="primary">20199474</name>
    <name evidence="13" type="ORF">HELRODRAFT_162197</name>
</gene>
<feature type="domain" description="Sec20 C-terminal" evidence="12">
    <location>
        <begin position="143"/>
        <end position="234"/>
    </location>
</feature>
<dbReference type="Proteomes" id="UP000015101">
    <property type="component" value="Unassembled WGS sequence"/>
</dbReference>
<evidence type="ECO:0000256" key="11">
    <source>
        <dbReference type="SAM" id="Phobius"/>
    </source>
</evidence>
<dbReference type="HOGENOM" id="CLU_105902_0_0_1"/>
<keyword evidence="2" id="KW-0813">Transport</keyword>
<dbReference type="CTD" id="20199474"/>
<dbReference type="EMBL" id="KB097143">
    <property type="protein sequence ID" value="ESN98746.1"/>
    <property type="molecule type" value="Genomic_DNA"/>
</dbReference>
<feature type="coiled-coil region" evidence="10">
    <location>
        <begin position="39"/>
        <end position="66"/>
    </location>
</feature>
<dbReference type="GO" id="GO:0005789">
    <property type="term" value="C:endoplasmic reticulum membrane"/>
    <property type="evidence" value="ECO:0007669"/>
    <property type="project" value="UniProtKB-SubCell"/>
</dbReference>
<dbReference type="GO" id="GO:0005783">
    <property type="term" value="C:endoplasmic reticulum"/>
    <property type="evidence" value="ECO:0000318"/>
    <property type="project" value="GO_Central"/>
</dbReference>
<evidence type="ECO:0000256" key="4">
    <source>
        <dbReference type="ARBA" id="ARBA00022824"/>
    </source>
</evidence>
<dbReference type="GO" id="GO:0006890">
    <property type="term" value="P:retrograde vesicle-mediated transport, Golgi to endoplasmic reticulum"/>
    <property type="evidence" value="ECO:0000318"/>
    <property type="project" value="GO_Central"/>
</dbReference>
<dbReference type="RefSeq" id="XP_009022720.1">
    <property type="nucleotide sequence ID" value="XM_009024472.1"/>
</dbReference>
<dbReference type="EMBL" id="AMQM01001049">
    <property type="status" value="NOT_ANNOTATED_CDS"/>
    <property type="molecule type" value="Genomic_DNA"/>
</dbReference>
<dbReference type="InterPro" id="IPR056173">
    <property type="entry name" value="Sec20_C"/>
</dbReference>
<dbReference type="EnsemblMetazoa" id="HelroT162197">
    <property type="protein sequence ID" value="HelroP162197"/>
    <property type="gene ID" value="HelroG162197"/>
</dbReference>
<dbReference type="PANTHER" id="PTHR12825:SF0">
    <property type="entry name" value="VESICLE TRANSPORT PROTEIN SEC20"/>
    <property type="match status" value="1"/>
</dbReference>
<organism evidence="14 15">
    <name type="scientific">Helobdella robusta</name>
    <name type="common">Californian leech</name>
    <dbReference type="NCBI Taxonomy" id="6412"/>
    <lineage>
        <taxon>Eukaryota</taxon>
        <taxon>Metazoa</taxon>
        <taxon>Spiralia</taxon>
        <taxon>Lophotrochozoa</taxon>
        <taxon>Annelida</taxon>
        <taxon>Clitellata</taxon>
        <taxon>Hirudinea</taxon>
        <taxon>Rhynchobdellida</taxon>
        <taxon>Glossiphoniidae</taxon>
        <taxon>Helobdella</taxon>
    </lineage>
</organism>
<dbReference type="OMA" id="TEVDTHR"/>
<evidence type="ECO:0000256" key="10">
    <source>
        <dbReference type="SAM" id="Coils"/>
    </source>
</evidence>
<evidence type="ECO:0000256" key="3">
    <source>
        <dbReference type="ARBA" id="ARBA00022692"/>
    </source>
</evidence>
<evidence type="ECO:0000256" key="5">
    <source>
        <dbReference type="ARBA" id="ARBA00022892"/>
    </source>
</evidence>
<keyword evidence="5" id="KW-0931">ER-Golgi transport</keyword>
<comment type="similarity">
    <text evidence="9">Belongs to the SEC20 family.</text>
</comment>
<dbReference type="CDD" id="cd15865">
    <property type="entry name" value="SNARE_SEC20"/>
    <property type="match status" value="1"/>
</dbReference>
<evidence type="ECO:0000313" key="13">
    <source>
        <dbReference type="EMBL" id="ESN98746.1"/>
    </source>
</evidence>
<keyword evidence="8 11" id="KW-0472">Membrane</keyword>
<evidence type="ECO:0000256" key="1">
    <source>
        <dbReference type="ARBA" id="ARBA00004163"/>
    </source>
</evidence>
<dbReference type="Pfam" id="PF03908">
    <property type="entry name" value="Sec20"/>
    <property type="match status" value="1"/>
</dbReference>
<dbReference type="FunCoup" id="T1ESC4">
    <property type="interactions" value="1166"/>
</dbReference>
<evidence type="ECO:0000256" key="9">
    <source>
        <dbReference type="ARBA" id="ARBA00037934"/>
    </source>
</evidence>
<dbReference type="InParanoid" id="T1ESC4"/>
<dbReference type="KEGG" id="hro:HELRODRAFT_162197"/>
<sequence length="238" mass="26983">MSVVTVEDPNVKHCQQRITKLDLEIRAVVQDIQRCTGPLVKLEELNKIVAKNLSELKSKIQELENLGFEQDKETSKIAVLKNVEIYSKQTNGIQNLLRKANLACQLAMEKKNTSDLFSNKSGSESLSDVRKRPVVIHKDSAISSQSNITQSLINLTQMMADEVKHSEKTLGVLLSSSDQIKETHEELKNASGHIRNAKKLLTKYGRREFTDKLLIIIALIFYFASCLYVIKKRLWTNT</sequence>
<accession>T1ESC4</accession>
<evidence type="ECO:0000256" key="7">
    <source>
        <dbReference type="ARBA" id="ARBA00023054"/>
    </source>
</evidence>
<evidence type="ECO:0000313" key="14">
    <source>
        <dbReference type="EnsemblMetazoa" id="HelroP162197"/>
    </source>
</evidence>
<reference evidence="15" key="1">
    <citation type="submission" date="2012-12" db="EMBL/GenBank/DDBJ databases">
        <authorList>
            <person name="Hellsten U."/>
            <person name="Grimwood J."/>
            <person name="Chapman J.A."/>
            <person name="Shapiro H."/>
            <person name="Aerts A."/>
            <person name="Otillar R.P."/>
            <person name="Terry A.Y."/>
            <person name="Boore J.L."/>
            <person name="Simakov O."/>
            <person name="Marletaz F."/>
            <person name="Cho S.-J."/>
            <person name="Edsinger-Gonzales E."/>
            <person name="Havlak P."/>
            <person name="Kuo D.-H."/>
            <person name="Larsson T."/>
            <person name="Lv J."/>
            <person name="Arendt D."/>
            <person name="Savage R."/>
            <person name="Osoegawa K."/>
            <person name="de Jong P."/>
            <person name="Lindberg D.R."/>
            <person name="Seaver E.C."/>
            <person name="Weisblat D.A."/>
            <person name="Putnam N.H."/>
            <person name="Grigoriev I.V."/>
            <person name="Rokhsar D.S."/>
        </authorList>
    </citation>
    <scope>NUCLEOTIDE SEQUENCE</scope>
</reference>
<feature type="transmembrane region" description="Helical" evidence="11">
    <location>
        <begin position="213"/>
        <end position="230"/>
    </location>
</feature>
<keyword evidence="6 11" id="KW-1133">Transmembrane helix</keyword>
<keyword evidence="3 11" id="KW-0812">Transmembrane</keyword>
<name>T1ESC4_HELRO</name>
<reference evidence="13 15" key="2">
    <citation type="journal article" date="2013" name="Nature">
        <title>Insights into bilaterian evolution from three spiralian genomes.</title>
        <authorList>
            <person name="Simakov O."/>
            <person name="Marletaz F."/>
            <person name="Cho S.J."/>
            <person name="Edsinger-Gonzales E."/>
            <person name="Havlak P."/>
            <person name="Hellsten U."/>
            <person name="Kuo D.H."/>
            <person name="Larsson T."/>
            <person name="Lv J."/>
            <person name="Arendt D."/>
            <person name="Savage R."/>
            <person name="Osoegawa K."/>
            <person name="de Jong P."/>
            <person name="Grimwood J."/>
            <person name="Chapman J.A."/>
            <person name="Shapiro H."/>
            <person name="Aerts A."/>
            <person name="Otillar R.P."/>
            <person name="Terry A.Y."/>
            <person name="Boore J.L."/>
            <person name="Grigoriev I.V."/>
            <person name="Lindberg D.R."/>
            <person name="Seaver E.C."/>
            <person name="Weisblat D.A."/>
            <person name="Putnam N.H."/>
            <person name="Rokhsar D.S."/>
        </authorList>
    </citation>
    <scope>NUCLEOTIDE SEQUENCE</scope>
</reference>
<dbReference type="AlphaFoldDB" id="T1ESC4"/>
<keyword evidence="4" id="KW-0256">Endoplasmic reticulum</keyword>
<keyword evidence="15" id="KW-1185">Reference proteome</keyword>
<evidence type="ECO:0000256" key="2">
    <source>
        <dbReference type="ARBA" id="ARBA00022448"/>
    </source>
</evidence>
<evidence type="ECO:0000256" key="6">
    <source>
        <dbReference type="ARBA" id="ARBA00022989"/>
    </source>
</evidence>
<evidence type="ECO:0000313" key="15">
    <source>
        <dbReference type="Proteomes" id="UP000015101"/>
    </source>
</evidence>
<reference evidence="14" key="3">
    <citation type="submission" date="2015-06" db="UniProtKB">
        <authorList>
            <consortium name="EnsemblMetazoa"/>
        </authorList>
    </citation>
    <scope>IDENTIFICATION</scope>
</reference>
<dbReference type="eggNOG" id="ENOG502QUTT">
    <property type="taxonomic scope" value="Eukaryota"/>
</dbReference>
<dbReference type="GO" id="GO:0031201">
    <property type="term" value="C:SNARE complex"/>
    <property type="evidence" value="ECO:0000318"/>
    <property type="project" value="GO_Central"/>
</dbReference>
<dbReference type="GeneID" id="20199474"/>
<dbReference type="InterPro" id="IPR005606">
    <property type="entry name" value="Sec20"/>
</dbReference>
<dbReference type="STRING" id="6412.T1ESC4"/>